<comment type="similarity">
    <text evidence="1 5">Belongs to the peptidase S8 family.</text>
</comment>
<dbReference type="FunFam" id="3.40.50.200:FF:000007">
    <property type="entry name" value="Subtilisin-like serine protease"/>
    <property type="match status" value="1"/>
</dbReference>
<dbReference type="PROSITE" id="PS51892">
    <property type="entry name" value="SUBTILASE"/>
    <property type="match status" value="1"/>
</dbReference>
<gene>
    <name evidence="7" type="ORF">GcC1_001022</name>
</gene>
<dbReference type="InterPro" id="IPR023827">
    <property type="entry name" value="Peptidase_S8_Asp-AS"/>
</dbReference>
<organism evidence="7 8">
    <name type="scientific">Golovinomyces cichoracearum</name>
    <dbReference type="NCBI Taxonomy" id="62708"/>
    <lineage>
        <taxon>Eukaryota</taxon>
        <taxon>Fungi</taxon>
        <taxon>Dikarya</taxon>
        <taxon>Ascomycota</taxon>
        <taxon>Pezizomycotina</taxon>
        <taxon>Leotiomycetes</taxon>
        <taxon>Erysiphales</taxon>
        <taxon>Erysiphaceae</taxon>
        <taxon>Golovinomyces</taxon>
    </lineage>
</organism>
<dbReference type="PROSITE" id="PS00136">
    <property type="entry name" value="SUBTILASE_ASP"/>
    <property type="match status" value="1"/>
</dbReference>
<dbReference type="Proteomes" id="UP000285405">
    <property type="component" value="Unassembled WGS sequence"/>
</dbReference>
<proteinExistence type="inferred from homology"/>
<dbReference type="GO" id="GO:0004252">
    <property type="term" value="F:serine-type endopeptidase activity"/>
    <property type="evidence" value="ECO:0007669"/>
    <property type="project" value="UniProtKB-UniRule"/>
</dbReference>
<dbReference type="InterPro" id="IPR000209">
    <property type="entry name" value="Peptidase_S8/S53_dom"/>
</dbReference>
<feature type="active site" description="Charge relay system" evidence="5">
    <location>
        <position position="239"/>
    </location>
</feature>
<dbReference type="InterPro" id="IPR034193">
    <property type="entry name" value="PCSK9_ProteinaseK-like"/>
</dbReference>
<name>A0A420J9V3_9PEZI</name>
<dbReference type="InterPro" id="IPR022398">
    <property type="entry name" value="Peptidase_S8_His-AS"/>
</dbReference>
<dbReference type="EMBL" id="MCBR01000122">
    <property type="protein sequence ID" value="RKF83583.1"/>
    <property type="molecule type" value="Genomic_DNA"/>
</dbReference>
<keyword evidence="4 5" id="KW-0720">Serine protease</keyword>
<evidence type="ECO:0000256" key="4">
    <source>
        <dbReference type="ARBA" id="ARBA00022825"/>
    </source>
</evidence>
<dbReference type="PROSITE" id="PS00137">
    <property type="entry name" value="SUBTILASE_HIS"/>
    <property type="match status" value="1"/>
</dbReference>
<evidence type="ECO:0000313" key="8">
    <source>
        <dbReference type="Proteomes" id="UP000285405"/>
    </source>
</evidence>
<feature type="active site" description="Charge relay system" evidence="5">
    <location>
        <position position="45"/>
    </location>
</feature>
<dbReference type="Gene3D" id="3.40.50.200">
    <property type="entry name" value="Peptidase S8/S53 domain"/>
    <property type="match status" value="1"/>
</dbReference>
<accession>A0A420J9V3</accession>
<dbReference type="Pfam" id="PF00082">
    <property type="entry name" value="Peptidase_S8"/>
    <property type="match status" value="1"/>
</dbReference>
<keyword evidence="2 5" id="KW-0645">Protease</keyword>
<dbReference type="PANTHER" id="PTHR43806">
    <property type="entry name" value="PEPTIDASE S8"/>
    <property type="match status" value="1"/>
</dbReference>
<evidence type="ECO:0000256" key="1">
    <source>
        <dbReference type="ARBA" id="ARBA00011073"/>
    </source>
</evidence>
<dbReference type="PANTHER" id="PTHR43806:SF11">
    <property type="entry name" value="CEREVISIN-RELATED"/>
    <property type="match status" value="1"/>
</dbReference>
<evidence type="ECO:0000256" key="3">
    <source>
        <dbReference type="ARBA" id="ARBA00022801"/>
    </source>
</evidence>
<dbReference type="SUPFAM" id="SSF52743">
    <property type="entry name" value="Subtilisin-like"/>
    <property type="match status" value="1"/>
</dbReference>
<sequence>MKSVQKQAPWGLARISQRQTINFGIPNKYLYADRAGEGVDVYVLDTGINTEHVDFEDRATWGKTICRGDEDKDGNGHGTHCSGAIAGKKYGVAKMAKVIGVKVLRDNNFGSFEDVARGIAWATRSHLKNVKDKKRGFKGSVINMSFGSKKSHALDRAIHRAVKAGIHICVAAGNENADACDYSPANSKLVVTVGATTADDSLAYFSNYGKCIDIFAPGVNIQSTWIGSKRAVKTISGTSMASAHVAGLMAYFLSLQPELGSDFAVSSMTPSKMKELLFSVATKDAISDLPEETANLLAYNGGGSSDFPSFSDSSIYPISVTDETSFKSDPNPSPMALSWKDVIEKNVQAIVKKVGKDIKTLVVSADLTST</sequence>
<evidence type="ECO:0000313" key="7">
    <source>
        <dbReference type="EMBL" id="RKF83583.1"/>
    </source>
</evidence>
<feature type="active site" description="Charge relay system" evidence="5">
    <location>
        <position position="77"/>
    </location>
</feature>
<keyword evidence="3 5" id="KW-0378">Hydrolase</keyword>
<protein>
    <submittedName>
        <fullName evidence="7">Subtilisin-like protease 8</fullName>
    </submittedName>
</protein>
<comment type="caution">
    <text evidence="7">The sequence shown here is derived from an EMBL/GenBank/DDBJ whole genome shotgun (WGS) entry which is preliminary data.</text>
</comment>
<dbReference type="AlphaFoldDB" id="A0A420J9V3"/>
<dbReference type="PRINTS" id="PR00723">
    <property type="entry name" value="SUBTILISIN"/>
</dbReference>
<dbReference type="GO" id="GO:0006508">
    <property type="term" value="P:proteolysis"/>
    <property type="evidence" value="ECO:0007669"/>
    <property type="project" value="UniProtKB-KW"/>
</dbReference>
<evidence type="ECO:0000256" key="2">
    <source>
        <dbReference type="ARBA" id="ARBA00022670"/>
    </source>
</evidence>
<dbReference type="CDD" id="cd04077">
    <property type="entry name" value="Peptidases_S8_PCSK9_ProteinaseK_like"/>
    <property type="match status" value="1"/>
</dbReference>
<reference evidence="7 8" key="1">
    <citation type="journal article" date="2018" name="BMC Genomics">
        <title>Comparative genome analyses reveal sequence features reflecting distinct modes of host-adaptation between dicot and monocot powdery mildew.</title>
        <authorList>
            <person name="Wu Y."/>
            <person name="Ma X."/>
            <person name="Pan Z."/>
            <person name="Kale S.D."/>
            <person name="Song Y."/>
            <person name="King H."/>
            <person name="Zhang Q."/>
            <person name="Presley C."/>
            <person name="Deng X."/>
            <person name="Wei C.I."/>
            <person name="Xiao S."/>
        </authorList>
    </citation>
    <scope>NUCLEOTIDE SEQUENCE [LARGE SCALE GENOMIC DNA]</scope>
    <source>
        <strain evidence="7">UCSC1</strain>
    </source>
</reference>
<dbReference type="InterPro" id="IPR050131">
    <property type="entry name" value="Peptidase_S8_subtilisin-like"/>
</dbReference>
<dbReference type="InterPro" id="IPR036852">
    <property type="entry name" value="Peptidase_S8/S53_dom_sf"/>
</dbReference>
<feature type="domain" description="Peptidase S8/S53" evidence="6">
    <location>
        <begin position="36"/>
        <end position="284"/>
    </location>
</feature>
<evidence type="ECO:0000259" key="6">
    <source>
        <dbReference type="Pfam" id="PF00082"/>
    </source>
</evidence>
<dbReference type="InterPro" id="IPR015500">
    <property type="entry name" value="Peptidase_S8_subtilisin-rel"/>
</dbReference>
<evidence type="ECO:0000256" key="5">
    <source>
        <dbReference type="PROSITE-ProRule" id="PRU01240"/>
    </source>
</evidence>
<dbReference type="OrthoDB" id="206201at2759"/>